<keyword evidence="6 10" id="KW-1133">Transmembrane helix</keyword>
<dbReference type="Proteomes" id="UP000054370">
    <property type="component" value="Unassembled WGS sequence"/>
</dbReference>
<evidence type="ECO:0000256" key="6">
    <source>
        <dbReference type="ARBA" id="ARBA00022989"/>
    </source>
</evidence>
<comment type="subcellular location">
    <subcellularLocation>
        <location evidence="1">Cell membrane</location>
        <topology evidence="1">Multi-pass membrane protein</topology>
    </subcellularLocation>
</comment>
<dbReference type="PROSITE" id="PS51371">
    <property type="entry name" value="CBS"/>
    <property type="match status" value="1"/>
</dbReference>
<keyword evidence="5" id="KW-0677">Repeat</keyword>
<gene>
    <name evidence="14" type="ORF">AL548_011040</name>
</gene>
<keyword evidence="4 10" id="KW-0812">Transmembrane</keyword>
<dbReference type="PANTHER" id="PTHR22777">
    <property type="entry name" value="HEMOLYSIN-RELATED"/>
    <property type="match status" value="1"/>
</dbReference>
<dbReference type="InterPro" id="IPR000644">
    <property type="entry name" value="CBS_dom"/>
</dbReference>
<evidence type="ECO:0000256" key="2">
    <source>
        <dbReference type="ARBA" id="ARBA00006337"/>
    </source>
</evidence>
<dbReference type="InterPro" id="IPR046342">
    <property type="entry name" value="CBS_dom_sf"/>
</dbReference>
<dbReference type="InterPro" id="IPR044751">
    <property type="entry name" value="Ion_transp-like_CBS"/>
</dbReference>
<keyword evidence="3" id="KW-1003">Cell membrane</keyword>
<keyword evidence="15" id="KW-1185">Reference proteome</keyword>
<dbReference type="SUPFAM" id="SSF54631">
    <property type="entry name" value="CBS-domain pair"/>
    <property type="match status" value="1"/>
</dbReference>
<evidence type="ECO:0000259" key="12">
    <source>
        <dbReference type="PROSITE" id="PS51371"/>
    </source>
</evidence>
<dbReference type="PANTHER" id="PTHR22777:SF32">
    <property type="entry name" value="UPF0053 INNER MEMBRANE PROTEIN YFJD"/>
    <property type="match status" value="1"/>
</dbReference>
<dbReference type="RefSeq" id="WP_017421186.1">
    <property type="nucleotide sequence ID" value="NZ_CP019121.1"/>
</dbReference>
<evidence type="ECO:0000256" key="1">
    <source>
        <dbReference type="ARBA" id="ARBA00004651"/>
    </source>
</evidence>
<dbReference type="Pfam" id="PF00571">
    <property type="entry name" value="CBS"/>
    <property type="match status" value="1"/>
</dbReference>
<evidence type="ECO:0000256" key="7">
    <source>
        <dbReference type="ARBA" id="ARBA00023122"/>
    </source>
</evidence>
<name>A0ABX4WTD5_VIBVL</name>
<keyword evidence="7 9" id="KW-0129">CBS domain</keyword>
<evidence type="ECO:0000256" key="4">
    <source>
        <dbReference type="ARBA" id="ARBA00022692"/>
    </source>
</evidence>
<feature type="domain" description="CNNM transmembrane" evidence="13">
    <location>
        <begin position="2"/>
        <end position="192"/>
    </location>
</feature>
<dbReference type="GeneID" id="93895869"/>
<dbReference type="EMBL" id="LOSH02000004">
    <property type="protein sequence ID" value="PNM66801.1"/>
    <property type="molecule type" value="Genomic_DNA"/>
</dbReference>
<dbReference type="Gene3D" id="3.10.580.10">
    <property type="entry name" value="CBS-domain"/>
    <property type="match status" value="1"/>
</dbReference>
<comment type="caution">
    <text evidence="14">The sequence shown here is derived from an EMBL/GenBank/DDBJ whole genome shotgun (WGS) entry which is preliminary data.</text>
</comment>
<dbReference type="SMART" id="SM01091">
    <property type="entry name" value="CorC_HlyC"/>
    <property type="match status" value="1"/>
</dbReference>
<evidence type="ECO:0000256" key="11">
    <source>
        <dbReference type="SAM" id="Phobius"/>
    </source>
</evidence>
<dbReference type="PROSITE" id="PS51846">
    <property type="entry name" value="CNNM"/>
    <property type="match status" value="1"/>
</dbReference>
<dbReference type="InterPro" id="IPR016169">
    <property type="entry name" value="FAD-bd_PCMH_sub2"/>
</dbReference>
<dbReference type="Pfam" id="PF03471">
    <property type="entry name" value="CorC_HlyC"/>
    <property type="match status" value="1"/>
</dbReference>
<dbReference type="SUPFAM" id="SSF56176">
    <property type="entry name" value="FAD-binding/transporter-associated domain-like"/>
    <property type="match status" value="1"/>
</dbReference>
<evidence type="ECO:0000256" key="8">
    <source>
        <dbReference type="ARBA" id="ARBA00023136"/>
    </source>
</evidence>
<evidence type="ECO:0000256" key="5">
    <source>
        <dbReference type="ARBA" id="ARBA00022737"/>
    </source>
</evidence>
<sequence>MDDISTGILFALLACLIVISGYFSGSETGMMSLNRYRLKHLANSGHKGAKRVEKLLSRPDRLIGLILIGNNLVNILASAIATILGMRLYGDLGVAIATGALTLVVLVFAEVTPKTVAALYPERVSYASSILLVVLMKLLSPLVMLVNFITNGFIRLLGLKAQHNGEDNLSSEELRTVVNEAGSLIPQRHQDMLVSILDLEHVTVNDIMVPRNEITGIDINDDWKSIVRQLAHSPHGRIVLYRDKVDEAVGMLRLREAYRLMLEKNEFNKETLLRAADEVYFIPESTPLNVQLLKFQRNKQRIGLIVDEYGDIIGLVTLEDILEEIVGEFTTSIAPSFSDDITPQSDGSFLIEGSTNIRDINKGLKWKLPTDGPRTLNGLILEHLEHIPENHLSIKIEGHAMEIVQLEGNRIKSVKVFPKRKRKTA</sequence>
<evidence type="ECO:0000256" key="10">
    <source>
        <dbReference type="PROSITE-ProRule" id="PRU01193"/>
    </source>
</evidence>
<dbReference type="Pfam" id="PF01595">
    <property type="entry name" value="CNNM"/>
    <property type="match status" value="1"/>
</dbReference>
<feature type="transmembrane region" description="Helical" evidence="11">
    <location>
        <begin position="6"/>
        <end position="25"/>
    </location>
</feature>
<dbReference type="NCBIfam" id="NF008604">
    <property type="entry name" value="PRK11573.1"/>
    <property type="match status" value="1"/>
</dbReference>
<protein>
    <submittedName>
        <fullName evidence="14">DUF21 domain-containing protein</fullName>
    </submittedName>
</protein>
<evidence type="ECO:0000313" key="14">
    <source>
        <dbReference type="EMBL" id="PNM66801.1"/>
    </source>
</evidence>
<comment type="similarity">
    <text evidence="2">Belongs to the UPF0053 family.</text>
</comment>
<dbReference type="Gene3D" id="3.30.465.10">
    <property type="match status" value="1"/>
</dbReference>
<keyword evidence="8 10" id="KW-0472">Membrane</keyword>
<reference evidence="14" key="1">
    <citation type="submission" date="2017-12" db="EMBL/GenBank/DDBJ databases">
        <title>FDA dAtabase for Regulatory Grade micrObial Sequences (FDA-ARGOS): Supporting development and validation of Infectious Disease Dx tests.</title>
        <authorList>
            <person name="Hoffmann M."/>
            <person name="Allard M."/>
            <person name="Evans P."/>
            <person name="Brown E."/>
            <person name="Tallon L.J."/>
            <person name="Sadzewicz L."/>
            <person name="Sengamalay N."/>
            <person name="Ott S."/>
            <person name="Godinez A."/>
            <person name="Nagaraj S."/>
            <person name="Vavikolanu K."/>
            <person name="Aluvathingal J."/>
            <person name="Nadendla S."/>
            <person name="Hobson J."/>
            <person name="Sichtig H."/>
        </authorList>
    </citation>
    <scope>NUCLEOTIDE SEQUENCE [LARGE SCALE GENOMIC DNA]</scope>
    <source>
        <strain evidence="14">FDAARGOS_118</strain>
    </source>
</reference>
<feature type="transmembrane region" description="Helical" evidence="11">
    <location>
        <begin position="124"/>
        <end position="149"/>
    </location>
</feature>
<feature type="transmembrane region" description="Helical" evidence="11">
    <location>
        <begin position="92"/>
        <end position="112"/>
    </location>
</feature>
<dbReference type="InterPro" id="IPR005170">
    <property type="entry name" value="Transptr-assoc_dom"/>
</dbReference>
<evidence type="ECO:0000256" key="3">
    <source>
        <dbReference type="ARBA" id="ARBA00022475"/>
    </source>
</evidence>
<feature type="domain" description="CBS" evidence="12">
    <location>
        <begin position="272"/>
        <end position="332"/>
    </location>
</feature>
<dbReference type="CDD" id="cd04590">
    <property type="entry name" value="CBS_pair_CorC_HlyC_assoc"/>
    <property type="match status" value="1"/>
</dbReference>
<evidence type="ECO:0000313" key="15">
    <source>
        <dbReference type="Proteomes" id="UP000054370"/>
    </source>
</evidence>
<organism evidence="14 15">
    <name type="scientific">Vibrio vulnificus</name>
    <dbReference type="NCBI Taxonomy" id="672"/>
    <lineage>
        <taxon>Bacteria</taxon>
        <taxon>Pseudomonadati</taxon>
        <taxon>Pseudomonadota</taxon>
        <taxon>Gammaproteobacteria</taxon>
        <taxon>Vibrionales</taxon>
        <taxon>Vibrionaceae</taxon>
        <taxon>Vibrio</taxon>
    </lineage>
</organism>
<accession>A0ABX4WTD5</accession>
<proteinExistence type="inferred from homology"/>
<evidence type="ECO:0000256" key="9">
    <source>
        <dbReference type="PROSITE-ProRule" id="PRU00703"/>
    </source>
</evidence>
<dbReference type="InterPro" id="IPR002550">
    <property type="entry name" value="CNNM"/>
</dbReference>
<dbReference type="InterPro" id="IPR036318">
    <property type="entry name" value="FAD-bd_PCMH-like_sf"/>
</dbReference>
<feature type="transmembrane region" description="Helical" evidence="11">
    <location>
        <begin position="62"/>
        <end position="86"/>
    </location>
</feature>
<evidence type="ECO:0000259" key="13">
    <source>
        <dbReference type="PROSITE" id="PS51846"/>
    </source>
</evidence>